<dbReference type="PANTHER" id="PTHR48051:SF54">
    <property type="entry name" value="LEUCINE-RICH REPEAT-CONTAINING PROTEIN"/>
    <property type="match status" value="1"/>
</dbReference>
<evidence type="ECO:0000313" key="4">
    <source>
        <dbReference type="Proteomes" id="UP000077115"/>
    </source>
</evidence>
<dbReference type="PANTHER" id="PTHR48051">
    <property type="match status" value="1"/>
</dbReference>
<dbReference type="SUPFAM" id="SSF52058">
    <property type="entry name" value="L domain-like"/>
    <property type="match status" value="1"/>
</dbReference>
<keyword evidence="2" id="KW-0677">Repeat</keyword>
<sequence>MEPLLWGNAHLGSAVESLFISCNGLEHIPSEIKLFRSSLRILDASFNALQDLPNGFGKTFELLSILDLRGNKLAEFPSEIWQLINLRQLHICTNLITFIPSESHCEFDEFSVLDISGNRLDSLPSELFGYWTSLKSLNISHNQISIIPITMSFLTSLTRLNLSNNCIKTIPPAIGVLQSLIELDVSQNCIEHISSNAFEFLQNLRILVLHTNNLTSIPNVDDLISLETLDLRFNFLNTLPRGLYKLASLENLYLYESDESDEDDEVLHKLGLRCEIRNTLDWHSIFPQNSNVNDFYNTKSCNQIVDKAHVGSYHRRRFNPIEYPPEKECRLGIDAIIAYLRKSVISDPSYAGAAHSTIRSTLSSDKFKSNKFLNDTYIAI</sequence>
<dbReference type="STRING" id="403673.A0A177WRA4"/>
<organism evidence="3 4">
    <name type="scientific">Batrachochytrium dendrobatidis (strain JEL423)</name>
    <dbReference type="NCBI Taxonomy" id="403673"/>
    <lineage>
        <taxon>Eukaryota</taxon>
        <taxon>Fungi</taxon>
        <taxon>Fungi incertae sedis</taxon>
        <taxon>Chytridiomycota</taxon>
        <taxon>Chytridiomycota incertae sedis</taxon>
        <taxon>Chytridiomycetes</taxon>
        <taxon>Rhizophydiales</taxon>
        <taxon>Rhizophydiales incertae sedis</taxon>
        <taxon>Batrachochytrium</taxon>
    </lineage>
</organism>
<keyword evidence="1" id="KW-0433">Leucine-rich repeat</keyword>
<dbReference type="InterPro" id="IPR050216">
    <property type="entry name" value="LRR_domain-containing"/>
</dbReference>
<dbReference type="OrthoDB" id="2191907at2759"/>
<dbReference type="GO" id="GO:0005737">
    <property type="term" value="C:cytoplasm"/>
    <property type="evidence" value="ECO:0007669"/>
    <property type="project" value="TreeGrafter"/>
</dbReference>
<evidence type="ECO:0000313" key="3">
    <source>
        <dbReference type="EMBL" id="OAJ42649.1"/>
    </source>
</evidence>
<evidence type="ECO:0000256" key="1">
    <source>
        <dbReference type="ARBA" id="ARBA00022614"/>
    </source>
</evidence>
<dbReference type="InterPro" id="IPR032675">
    <property type="entry name" value="LRR_dom_sf"/>
</dbReference>
<dbReference type="InterPro" id="IPR003591">
    <property type="entry name" value="Leu-rich_rpt_typical-subtyp"/>
</dbReference>
<dbReference type="Proteomes" id="UP000077115">
    <property type="component" value="Unassembled WGS sequence"/>
</dbReference>
<evidence type="ECO:0000256" key="2">
    <source>
        <dbReference type="ARBA" id="ARBA00022737"/>
    </source>
</evidence>
<dbReference type="EMBL" id="DS022308">
    <property type="protein sequence ID" value="OAJ42649.1"/>
    <property type="molecule type" value="Genomic_DNA"/>
</dbReference>
<proteinExistence type="predicted"/>
<dbReference type="eggNOG" id="KOG0619">
    <property type="taxonomic scope" value="Eukaryota"/>
</dbReference>
<dbReference type="Pfam" id="PF13855">
    <property type="entry name" value="LRR_8"/>
    <property type="match status" value="1"/>
</dbReference>
<accession>A0A177WRA4</accession>
<name>A0A177WRA4_BATDL</name>
<gene>
    <name evidence="3" type="ORF">BDEG_26076</name>
</gene>
<protein>
    <submittedName>
        <fullName evidence="3">Uncharacterized protein</fullName>
    </submittedName>
</protein>
<dbReference type="Gene3D" id="3.80.10.10">
    <property type="entry name" value="Ribonuclease Inhibitor"/>
    <property type="match status" value="3"/>
</dbReference>
<dbReference type="InterPro" id="IPR001611">
    <property type="entry name" value="Leu-rich_rpt"/>
</dbReference>
<dbReference type="PROSITE" id="PS51450">
    <property type="entry name" value="LRR"/>
    <property type="match status" value="3"/>
</dbReference>
<dbReference type="SMART" id="SM00369">
    <property type="entry name" value="LRR_TYP"/>
    <property type="match status" value="8"/>
</dbReference>
<dbReference type="AlphaFoldDB" id="A0A177WRA4"/>
<dbReference type="VEuPathDB" id="FungiDB:BDEG_26076"/>
<reference evidence="3 4" key="1">
    <citation type="submission" date="2006-10" db="EMBL/GenBank/DDBJ databases">
        <title>The Genome Sequence of Batrachochytrium dendrobatidis JEL423.</title>
        <authorList>
            <consortium name="The Broad Institute Genome Sequencing Platform"/>
            <person name="Birren B."/>
            <person name="Lander E."/>
            <person name="Galagan J."/>
            <person name="Cuomo C."/>
            <person name="Devon K."/>
            <person name="Jaffe D."/>
            <person name="Butler J."/>
            <person name="Alvarez P."/>
            <person name="Gnerre S."/>
            <person name="Grabherr M."/>
            <person name="Kleber M."/>
            <person name="Mauceli E."/>
            <person name="Brockman W."/>
            <person name="Young S."/>
            <person name="LaButti K."/>
            <person name="Sykes S."/>
            <person name="DeCaprio D."/>
            <person name="Crawford M."/>
            <person name="Koehrsen M."/>
            <person name="Engels R."/>
            <person name="Montgomery P."/>
            <person name="Pearson M."/>
            <person name="Howarth C."/>
            <person name="Larson L."/>
            <person name="White J."/>
            <person name="O'Leary S."/>
            <person name="Kodira C."/>
            <person name="Zeng Q."/>
            <person name="Yandava C."/>
            <person name="Alvarado L."/>
            <person name="Longcore J."/>
            <person name="James T."/>
        </authorList>
    </citation>
    <scope>NUCLEOTIDE SEQUENCE [LARGE SCALE GENOMIC DNA]</scope>
    <source>
        <strain evidence="3 4">JEL423</strain>
    </source>
</reference>
<reference evidence="3 4" key="2">
    <citation type="submission" date="2016-05" db="EMBL/GenBank/DDBJ databases">
        <title>Lineage-specific infection strategies underlie the spectrum of fungal disease in amphibians.</title>
        <authorList>
            <person name="Cuomo C.A."/>
            <person name="Farrer R.A."/>
            <person name="James T."/>
            <person name="Longcore J."/>
            <person name="Birren B."/>
        </authorList>
    </citation>
    <scope>NUCLEOTIDE SEQUENCE [LARGE SCALE GENOMIC DNA]</scope>
    <source>
        <strain evidence="3 4">JEL423</strain>
    </source>
</reference>